<name>A0ABV8MV08_9NEIS</name>
<dbReference type="Proteomes" id="UP001595791">
    <property type="component" value="Unassembled WGS sequence"/>
</dbReference>
<reference evidence="2" key="1">
    <citation type="journal article" date="2019" name="Int. J. Syst. Evol. Microbiol.">
        <title>The Global Catalogue of Microorganisms (GCM) 10K type strain sequencing project: providing services to taxonomists for standard genome sequencing and annotation.</title>
        <authorList>
            <consortium name="The Broad Institute Genomics Platform"/>
            <consortium name="The Broad Institute Genome Sequencing Center for Infectious Disease"/>
            <person name="Wu L."/>
            <person name="Ma J."/>
        </authorList>
    </citation>
    <scope>NUCLEOTIDE SEQUENCE [LARGE SCALE GENOMIC DNA]</scope>
    <source>
        <strain evidence="2">LMG 29894</strain>
    </source>
</reference>
<gene>
    <name evidence="1" type="ORF">ACFOW7_21245</name>
</gene>
<organism evidence="1 2">
    <name type="scientific">Chitinimonas lacunae</name>
    <dbReference type="NCBI Taxonomy" id="1963018"/>
    <lineage>
        <taxon>Bacteria</taxon>
        <taxon>Pseudomonadati</taxon>
        <taxon>Pseudomonadota</taxon>
        <taxon>Betaproteobacteria</taxon>
        <taxon>Neisseriales</taxon>
        <taxon>Chitinibacteraceae</taxon>
        <taxon>Chitinimonas</taxon>
    </lineage>
</organism>
<sequence length="381" mass="41247">MTPDEIDAKLKRYLQFLQQDPANIDLLCATVDLCLAARQHDEALRLLETGLTAHPDEASLLHRRGLLALRLGQADAARTAFAALVEAGHDAPALRYNLAYANYQSGDYAAARELLQPLLEFAAELPAAPHLLILSLHQLGELEEAIALALEWSASRPDDAELAGMLSLLYLDDDQLEASEQWSERALALAPEQPFALIAAGSADLAREAPQQAIARFDKVLARDPNAGRAWSGLGLARLFLFELPAAREALDRAVALIPEHVGTWHARAWVQMLQGDVAGAEASFQAAMDRDRNFGETHGGMAIVAALQGQDERADAALARAKRLMPAGFSARYVELLRAQQQGDHAGAQRILSEALASLRLPSGKSAADLVQQLMARMAR</sequence>
<dbReference type="Gene3D" id="1.25.40.10">
    <property type="entry name" value="Tetratricopeptide repeat domain"/>
    <property type="match status" value="1"/>
</dbReference>
<accession>A0ABV8MV08</accession>
<dbReference type="EMBL" id="JBHSBU010000002">
    <property type="protein sequence ID" value="MFC4161869.1"/>
    <property type="molecule type" value="Genomic_DNA"/>
</dbReference>
<evidence type="ECO:0000313" key="2">
    <source>
        <dbReference type="Proteomes" id="UP001595791"/>
    </source>
</evidence>
<dbReference type="Pfam" id="PF13432">
    <property type="entry name" value="TPR_16"/>
    <property type="match status" value="2"/>
</dbReference>
<dbReference type="SUPFAM" id="SSF48452">
    <property type="entry name" value="TPR-like"/>
    <property type="match status" value="2"/>
</dbReference>
<protein>
    <submittedName>
        <fullName evidence="1">Tetratricopeptide repeat protein</fullName>
    </submittedName>
</protein>
<dbReference type="InterPro" id="IPR019734">
    <property type="entry name" value="TPR_rpt"/>
</dbReference>
<dbReference type="PANTHER" id="PTHR12558">
    <property type="entry name" value="CELL DIVISION CYCLE 16,23,27"/>
    <property type="match status" value="1"/>
</dbReference>
<dbReference type="SMART" id="SM00028">
    <property type="entry name" value="TPR"/>
    <property type="match status" value="6"/>
</dbReference>
<dbReference type="PANTHER" id="PTHR12558:SF13">
    <property type="entry name" value="CELL DIVISION CYCLE PROTEIN 27 HOMOLOG"/>
    <property type="match status" value="1"/>
</dbReference>
<dbReference type="InterPro" id="IPR011990">
    <property type="entry name" value="TPR-like_helical_dom_sf"/>
</dbReference>
<comment type="caution">
    <text evidence="1">The sequence shown here is derived from an EMBL/GenBank/DDBJ whole genome shotgun (WGS) entry which is preliminary data.</text>
</comment>
<evidence type="ECO:0000313" key="1">
    <source>
        <dbReference type="EMBL" id="MFC4161869.1"/>
    </source>
</evidence>
<proteinExistence type="predicted"/>
<dbReference type="RefSeq" id="WP_378168480.1">
    <property type="nucleotide sequence ID" value="NZ_JBHSBU010000002.1"/>
</dbReference>
<keyword evidence="2" id="KW-1185">Reference proteome</keyword>